<dbReference type="Proteomes" id="UP001244552">
    <property type="component" value="Unassembled WGS sequence"/>
</dbReference>
<accession>A0ABU0MLN8</accession>
<dbReference type="InterPro" id="IPR016181">
    <property type="entry name" value="Acyl_CoA_acyltransferase"/>
</dbReference>
<keyword evidence="1" id="KW-0808">Transferase</keyword>
<reference evidence="3 4" key="1">
    <citation type="submission" date="2023-07" db="EMBL/GenBank/DDBJ databases">
        <title>Genomic Encyclopedia of Type Strains, Phase IV (KMG-IV): sequencing the most valuable type-strain genomes for metagenomic binning, comparative biology and taxonomic classification.</title>
        <authorList>
            <person name="Goeker M."/>
        </authorList>
    </citation>
    <scope>NUCLEOTIDE SEQUENCE [LARGE SCALE GENOMIC DNA]</scope>
    <source>
        <strain evidence="3 4">DSM 19922</strain>
    </source>
</reference>
<keyword evidence="4" id="KW-1185">Reference proteome</keyword>
<protein>
    <submittedName>
        <fullName evidence="3">Ribosomal protein S18 acetylase RimI-like enzyme</fullName>
    </submittedName>
</protein>
<comment type="caution">
    <text evidence="3">The sequence shown here is derived from an EMBL/GenBank/DDBJ whole genome shotgun (WGS) entry which is preliminary data.</text>
</comment>
<evidence type="ECO:0000313" key="3">
    <source>
        <dbReference type="EMBL" id="MDQ0534164.1"/>
    </source>
</evidence>
<sequence>MAEIAIEKVETLKTADLHDLCDAADDAIRAGGGFGWVEPPPRDVMERYWKGVLVVPERIMFIARLDGVVAGSAQLVKPPRNNEAQAHSAQLTTSFVAPWARGHGLARRLTLAVVDAARDAGFRVLNLDVRATQEAAIALYESLGFRRWGTHPFYALVQGQPLAGHFYCKDLQPAPQQPATP</sequence>
<dbReference type="PANTHER" id="PTHR13947:SF37">
    <property type="entry name" value="LD18367P"/>
    <property type="match status" value="1"/>
</dbReference>
<dbReference type="SUPFAM" id="SSF55729">
    <property type="entry name" value="Acyl-CoA N-acyltransferases (Nat)"/>
    <property type="match status" value="1"/>
</dbReference>
<dbReference type="PANTHER" id="PTHR13947">
    <property type="entry name" value="GNAT FAMILY N-ACETYLTRANSFERASE"/>
    <property type="match status" value="1"/>
</dbReference>
<dbReference type="Gene3D" id="3.40.630.30">
    <property type="match status" value="1"/>
</dbReference>
<dbReference type="InterPro" id="IPR000182">
    <property type="entry name" value="GNAT_dom"/>
</dbReference>
<organism evidence="3 4">
    <name type="scientific">Azospirillum picis</name>
    <dbReference type="NCBI Taxonomy" id="488438"/>
    <lineage>
        <taxon>Bacteria</taxon>
        <taxon>Pseudomonadati</taxon>
        <taxon>Pseudomonadota</taxon>
        <taxon>Alphaproteobacteria</taxon>
        <taxon>Rhodospirillales</taxon>
        <taxon>Azospirillaceae</taxon>
        <taxon>Azospirillum</taxon>
    </lineage>
</organism>
<feature type="domain" description="N-acetyltransferase" evidence="2">
    <location>
        <begin position="7"/>
        <end position="173"/>
    </location>
</feature>
<dbReference type="CDD" id="cd04301">
    <property type="entry name" value="NAT_SF"/>
    <property type="match status" value="1"/>
</dbReference>
<evidence type="ECO:0000313" key="4">
    <source>
        <dbReference type="Proteomes" id="UP001244552"/>
    </source>
</evidence>
<gene>
    <name evidence="3" type="ORF">QO018_003035</name>
</gene>
<proteinExistence type="predicted"/>
<dbReference type="InterPro" id="IPR050769">
    <property type="entry name" value="NAT_camello-type"/>
</dbReference>
<dbReference type="PROSITE" id="PS51186">
    <property type="entry name" value="GNAT"/>
    <property type="match status" value="1"/>
</dbReference>
<evidence type="ECO:0000259" key="2">
    <source>
        <dbReference type="PROSITE" id="PS51186"/>
    </source>
</evidence>
<dbReference type="RefSeq" id="WP_209983101.1">
    <property type="nucleotide sequence ID" value="NZ_JAGINO010000010.1"/>
</dbReference>
<dbReference type="EMBL" id="JAUSVU010000010">
    <property type="protein sequence ID" value="MDQ0534164.1"/>
    <property type="molecule type" value="Genomic_DNA"/>
</dbReference>
<name>A0ABU0MLN8_9PROT</name>
<evidence type="ECO:0000256" key="1">
    <source>
        <dbReference type="ARBA" id="ARBA00022679"/>
    </source>
</evidence>
<dbReference type="Pfam" id="PF00583">
    <property type="entry name" value="Acetyltransf_1"/>
    <property type="match status" value="1"/>
</dbReference>